<accession>A0ABP9VCM9</accession>
<dbReference type="Gene3D" id="1.10.10.10">
    <property type="entry name" value="Winged helix-like DNA-binding domain superfamily/Winged helix DNA-binding domain"/>
    <property type="match status" value="1"/>
</dbReference>
<dbReference type="InterPro" id="IPR011711">
    <property type="entry name" value="GntR_C"/>
</dbReference>
<dbReference type="SMART" id="SM00895">
    <property type="entry name" value="FCD"/>
    <property type="match status" value="1"/>
</dbReference>
<dbReference type="PRINTS" id="PR00035">
    <property type="entry name" value="HTHGNTR"/>
</dbReference>
<dbReference type="Gene3D" id="1.20.120.530">
    <property type="entry name" value="GntR ligand-binding domain-like"/>
    <property type="match status" value="1"/>
</dbReference>
<name>A0ABP9VCM9_9DEIO</name>
<evidence type="ECO:0000259" key="4">
    <source>
        <dbReference type="PROSITE" id="PS50949"/>
    </source>
</evidence>
<evidence type="ECO:0000256" key="3">
    <source>
        <dbReference type="ARBA" id="ARBA00023163"/>
    </source>
</evidence>
<dbReference type="EMBL" id="BAABRN010000013">
    <property type="protein sequence ID" value="GAA5501813.1"/>
    <property type="molecule type" value="Genomic_DNA"/>
</dbReference>
<keyword evidence="6" id="KW-1185">Reference proteome</keyword>
<gene>
    <name evidence="5" type="primary">rspR_3</name>
    <name evidence="5" type="ORF">Dxin01_01552</name>
</gene>
<protein>
    <submittedName>
        <fullName evidence="5">HTH-type transcriptional repressor RspR</fullName>
    </submittedName>
</protein>
<feature type="domain" description="HTH gntR-type" evidence="4">
    <location>
        <begin position="15"/>
        <end position="82"/>
    </location>
</feature>
<evidence type="ECO:0000313" key="6">
    <source>
        <dbReference type="Proteomes" id="UP001458946"/>
    </source>
</evidence>
<evidence type="ECO:0000256" key="2">
    <source>
        <dbReference type="ARBA" id="ARBA00023125"/>
    </source>
</evidence>
<organism evidence="5 6">
    <name type="scientific">Deinococcus xinjiangensis</name>
    <dbReference type="NCBI Taxonomy" id="457454"/>
    <lineage>
        <taxon>Bacteria</taxon>
        <taxon>Thermotogati</taxon>
        <taxon>Deinococcota</taxon>
        <taxon>Deinococci</taxon>
        <taxon>Deinococcales</taxon>
        <taxon>Deinococcaceae</taxon>
        <taxon>Deinococcus</taxon>
    </lineage>
</organism>
<dbReference type="SUPFAM" id="SSF46785">
    <property type="entry name" value="Winged helix' DNA-binding domain"/>
    <property type="match status" value="1"/>
</dbReference>
<evidence type="ECO:0000256" key="1">
    <source>
        <dbReference type="ARBA" id="ARBA00023015"/>
    </source>
</evidence>
<dbReference type="CDD" id="cd07377">
    <property type="entry name" value="WHTH_GntR"/>
    <property type="match status" value="1"/>
</dbReference>
<dbReference type="RefSeq" id="WP_353541784.1">
    <property type="nucleotide sequence ID" value="NZ_BAABRN010000013.1"/>
</dbReference>
<dbReference type="Pfam" id="PF07729">
    <property type="entry name" value="FCD"/>
    <property type="match status" value="1"/>
</dbReference>
<dbReference type="SUPFAM" id="SSF48008">
    <property type="entry name" value="GntR ligand-binding domain-like"/>
    <property type="match status" value="1"/>
</dbReference>
<dbReference type="PANTHER" id="PTHR43537:SF41">
    <property type="entry name" value="TRANSCRIPTIONAL REGULATORY PROTEIN"/>
    <property type="match status" value="1"/>
</dbReference>
<dbReference type="InterPro" id="IPR000524">
    <property type="entry name" value="Tscrpt_reg_HTH_GntR"/>
</dbReference>
<dbReference type="PROSITE" id="PS50949">
    <property type="entry name" value="HTH_GNTR"/>
    <property type="match status" value="1"/>
</dbReference>
<evidence type="ECO:0000313" key="5">
    <source>
        <dbReference type="EMBL" id="GAA5501813.1"/>
    </source>
</evidence>
<proteinExistence type="predicted"/>
<dbReference type="InterPro" id="IPR008920">
    <property type="entry name" value="TF_FadR/GntR_C"/>
</dbReference>
<keyword evidence="1" id="KW-0805">Transcription regulation</keyword>
<dbReference type="SMART" id="SM00345">
    <property type="entry name" value="HTH_GNTR"/>
    <property type="match status" value="1"/>
</dbReference>
<sequence>MTLTELAAGLTASAQPRPEAVADVLREAILRGLYQSGQPLRQEELAAQLGVSRMPIRDALRQLETEGFVLSMPNRGAVVAHLSAAEARELGELRLALEPPLLRLAVPHLGKGDLGAAEDLLNRADAETDPSRWSAINWEFHHCLYRPADRPRILGIVRGSHLSVDRYMRVTLGAMHHQTQSQREHRAILGACLERNADLACELLERHIALSSENLLRYLEGGE</sequence>
<dbReference type="PANTHER" id="PTHR43537">
    <property type="entry name" value="TRANSCRIPTIONAL REGULATOR, GNTR FAMILY"/>
    <property type="match status" value="1"/>
</dbReference>
<keyword evidence="3" id="KW-0804">Transcription</keyword>
<comment type="caution">
    <text evidence="5">The sequence shown here is derived from an EMBL/GenBank/DDBJ whole genome shotgun (WGS) entry which is preliminary data.</text>
</comment>
<keyword evidence="2" id="KW-0238">DNA-binding</keyword>
<reference evidence="5 6" key="1">
    <citation type="submission" date="2024-02" db="EMBL/GenBank/DDBJ databases">
        <title>Deinococcus xinjiangensis NBRC 107630.</title>
        <authorList>
            <person name="Ichikawa N."/>
            <person name="Katano-Makiyama Y."/>
            <person name="Hidaka K."/>
        </authorList>
    </citation>
    <scope>NUCLEOTIDE SEQUENCE [LARGE SCALE GENOMIC DNA]</scope>
    <source>
        <strain evidence="5 6">NBRC 107630</strain>
    </source>
</reference>
<dbReference type="Proteomes" id="UP001458946">
    <property type="component" value="Unassembled WGS sequence"/>
</dbReference>
<dbReference type="InterPro" id="IPR036390">
    <property type="entry name" value="WH_DNA-bd_sf"/>
</dbReference>
<dbReference type="Pfam" id="PF00392">
    <property type="entry name" value="GntR"/>
    <property type="match status" value="1"/>
</dbReference>
<dbReference type="InterPro" id="IPR036388">
    <property type="entry name" value="WH-like_DNA-bd_sf"/>
</dbReference>